<organism evidence="1 2">
    <name type="scientific">Algibacter aquimarinus</name>
    <dbReference type="NCBI Taxonomy" id="1136748"/>
    <lineage>
        <taxon>Bacteria</taxon>
        <taxon>Pseudomonadati</taxon>
        <taxon>Bacteroidota</taxon>
        <taxon>Flavobacteriia</taxon>
        <taxon>Flavobacteriales</taxon>
        <taxon>Flavobacteriaceae</taxon>
        <taxon>Algibacter</taxon>
    </lineage>
</organism>
<dbReference type="EMBL" id="BAABJK010000009">
    <property type="protein sequence ID" value="GAA4976222.1"/>
    <property type="molecule type" value="Genomic_DNA"/>
</dbReference>
<gene>
    <name evidence="1" type="ORF">GCM10023315_28830</name>
</gene>
<name>A0ABP9HR88_9FLAO</name>
<evidence type="ECO:0000313" key="1">
    <source>
        <dbReference type="EMBL" id="GAA4976222.1"/>
    </source>
</evidence>
<comment type="caution">
    <text evidence="1">The sequence shown here is derived from an EMBL/GenBank/DDBJ whole genome shotgun (WGS) entry which is preliminary data.</text>
</comment>
<proteinExistence type="predicted"/>
<accession>A0ABP9HR88</accession>
<evidence type="ECO:0000313" key="2">
    <source>
        <dbReference type="Proteomes" id="UP001501692"/>
    </source>
</evidence>
<dbReference type="RefSeq" id="WP_345170140.1">
    <property type="nucleotide sequence ID" value="NZ_BAABJK010000009.1"/>
</dbReference>
<keyword evidence="2" id="KW-1185">Reference proteome</keyword>
<dbReference type="Proteomes" id="UP001501692">
    <property type="component" value="Unassembled WGS sequence"/>
</dbReference>
<sequence>MIFRRKNREIELFDNPIINEFEKDVADSLGVSVYSENKSILGNILKKEIEQSKVEPKILLDYFINNSEQLKMFTIKAYSCGIKIDDGEEYPEGEEVPDSEKPKTIKTHGPGIGYGITHAIYFHFLYHDLTNELSEYLKIRRIPYSNRFYKRLTEYYNETIK</sequence>
<protein>
    <submittedName>
        <fullName evidence="1">Uncharacterized protein</fullName>
    </submittedName>
</protein>
<reference evidence="2" key="1">
    <citation type="journal article" date="2019" name="Int. J. Syst. Evol. Microbiol.">
        <title>The Global Catalogue of Microorganisms (GCM) 10K type strain sequencing project: providing services to taxonomists for standard genome sequencing and annotation.</title>
        <authorList>
            <consortium name="The Broad Institute Genomics Platform"/>
            <consortium name="The Broad Institute Genome Sequencing Center for Infectious Disease"/>
            <person name="Wu L."/>
            <person name="Ma J."/>
        </authorList>
    </citation>
    <scope>NUCLEOTIDE SEQUENCE [LARGE SCALE GENOMIC DNA]</scope>
    <source>
        <strain evidence="2">JCM 18287</strain>
    </source>
</reference>